<feature type="region of interest" description="Disordered" evidence="1">
    <location>
        <begin position="1"/>
        <end position="66"/>
    </location>
</feature>
<dbReference type="InterPro" id="IPR013240">
    <property type="entry name" value="DNA-dir_RNA_pol1_su_RPA34"/>
</dbReference>
<feature type="compositionally biased region" description="Basic and acidic residues" evidence="1">
    <location>
        <begin position="275"/>
        <end position="284"/>
    </location>
</feature>
<sequence length="294" mass="31882">MSDTSSSDTSSRPSSPEPILDTRSQKSKEKSKAKASKDGKAEGTDPTWPFQPPENMSLLEDLGNSPEEFDWETLEEDEDLELWLIRVPEGVKPKYLENLTLKVPSSSSKTTRSGVLPRKHVTFDLWHIGDTNADEESAVAGGDEIKNISCLLPRKSKKGQMRLAPKPIARHLVINAPPAKPSEISIDSSSLDPAVTKQNPARFSYPEEMLKHRYVAFGSTSDARGGKDGGVVGEVDDVMDVDAEGGVPSTSAVAVVPPSSSKKKGSTKTSKAKRKELEDAETPKAKKPKKSSKK</sequence>
<feature type="region of interest" description="Disordered" evidence="1">
    <location>
        <begin position="241"/>
        <end position="294"/>
    </location>
</feature>
<dbReference type="EMBL" id="ML179040">
    <property type="protein sequence ID" value="THV06913.1"/>
    <property type="molecule type" value="Genomic_DNA"/>
</dbReference>
<dbReference type="GO" id="GO:0006360">
    <property type="term" value="P:transcription by RNA polymerase I"/>
    <property type="evidence" value="ECO:0007669"/>
    <property type="project" value="InterPro"/>
</dbReference>
<dbReference type="Proteomes" id="UP000297245">
    <property type="component" value="Unassembled WGS sequence"/>
</dbReference>
<keyword evidence="3" id="KW-1185">Reference proteome</keyword>
<proteinExistence type="predicted"/>
<reference evidence="2 3" key="1">
    <citation type="journal article" date="2019" name="Nat. Ecol. Evol.">
        <title>Megaphylogeny resolves global patterns of mushroom evolution.</title>
        <authorList>
            <person name="Varga T."/>
            <person name="Krizsan K."/>
            <person name="Foldi C."/>
            <person name="Dima B."/>
            <person name="Sanchez-Garcia M."/>
            <person name="Sanchez-Ramirez S."/>
            <person name="Szollosi G.J."/>
            <person name="Szarkandi J.G."/>
            <person name="Papp V."/>
            <person name="Albert L."/>
            <person name="Andreopoulos W."/>
            <person name="Angelini C."/>
            <person name="Antonin V."/>
            <person name="Barry K.W."/>
            <person name="Bougher N.L."/>
            <person name="Buchanan P."/>
            <person name="Buyck B."/>
            <person name="Bense V."/>
            <person name="Catcheside P."/>
            <person name="Chovatia M."/>
            <person name="Cooper J."/>
            <person name="Damon W."/>
            <person name="Desjardin D."/>
            <person name="Finy P."/>
            <person name="Geml J."/>
            <person name="Haridas S."/>
            <person name="Hughes K."/>
            <person name="Justo A."/>
            <person name="Karasinski D."/>
            <person name="Kautmanova I."/>
            <person name="Kiss B."/>
            <person name="Kocsube S."/>
            <person name="Kotiranta H."/>
            <person name="LaButti K.M."/>
            <person name="Lechner B.E."/>
            <person name="Liimatainen K."/>
            <person name="Lipzen A."/>
            <person name="Lukacs Z."/>
            <person name="Mihaltcheva S."/>
            <person name="Morgado L.N."/>
            <person name="Niskanen T."/>
            <person name="Noordeloos M.E."/>
            <person name="Ohm R.A."/>
            <person name="Ortiz-Santana B."/>
            <person name="Ovrebo C."/>
            <person name="Racz N."/>
            <person name="Riley R."/>
            <person name="Savchenko A."/>
            <person name="Shiryaev A."/>
            <person name="Soop K."/>
            <person name="Spirin V."/>
            <person name="Szebenyi C."/>
            <person name="Tomsovsky M."/>
            <person name="Tulloss R.E."/>
            <person name="Uehling J."/>
            <person name="Grigoriev I.V."/>
            <person name="Vagvolgyi C."/>
            <person name="Papp T."/>
            <person name="Martin F.M."/>
            <person name="Miettinen O."/>
            <person name="Hibbett D.S."/>
            <person name="Nagy L.G."/>
        </authorList>
    </citation>
    <scope>NUCLEOTIDE SEQUENCE [LARGE SCALE GENOMIC DNA]</scope>
    <source>
        <strain evidence="2 3">CBS 962.96</strain>
    </source>
</reference>
<feature type="compositionally biased region" description="Basic residues" evidence="1">
    <location>
        <begin position="285"/>
        <end position="294"/>
    </location>
</feature>
<organism evidence="2 3">
    <name type="scientific">Dendrothele bispora (strain CBS 962.96)</name>
    <dbReference type="NCBI Taxonomy" id="1314807"/>
    <lineage>
        <taxon>Eukaryota</taxon>
        <taxon>Fungi</taxon>
        <taxon>Dikarya</taxon>
        <taxon>Basidiomycota</taxon>
        <taxon>Agaricomycotina</taxon>
        <taxon>Agaricomycetes</taxon>
        <taxon>Agaricomycetidae</taxon>
        <taxon>Agaricales</taxon>
        <taxon>Agaricales incertae sedis</taxon>
        <taxon>Dendrothele</taxon>
    </lineage>
</organism>
<dbReference type="AlphaFoldDB" id="A0A4S8MUH9"/>
<feature type="compositionally biased region" description="Basic residues" evidence="1">
    <location>
        <begin position="261"/>
        <end position="274"/>
    </location>
</feature>
<feature type="compositionally biased region" description="Basic and acidic residues" evidence="1">
    <location>
        <begin position="23"/>
        <end position="43"/>
    </location>
</feature>
<feature type="compositionally biased region" description="Low complexity" evidence="1">
    <location>
        <begin position="1"/>
        <end position="14"/>
    </location>
</feature>
<dbReference type="Gene3D" id="6.20.250.70">
    <property type="match status" value="1"/>
</dbReference>
<dbReference type="OrthoDB" id="76224at2759"/>
<gene>
    <name evidence="2" type="ORF">K435DRAFT_960164</name>
</gene>
<protein>
    <submittedName>
        <fullName evidence="2">Uncharacterized protein</fullName>
    </submittedName>
</protein>
<evidence type="ECO:0000313" key="3">
    <source>
        <dbReference type="Proteomes" id="UP000297245"/>
    </source>
</evidence>
<evidence type="ECO:0000313" key="2">
    <source>
        <dbReference type="EMBL" id="THV06913.1"/>
    </source>
</evidence>
<name>A0A4S8MUH9_DENBC</name>
<evidence type="ECO:0000256" key="1">
    <source>
        <dbReference type="SAM" id="MobiDB-lite"/>
    </source>
</evidence>
<dbReference type="Pfam" id="PF08208">
    <property type="entry name" value="RNA_polI_A34"/>
    <property type="match status" value="1"/>
</dbReference>
<accession>A0A4S8MUH9</accession>
<feature type="compositionally biased region" description="Low complexity" evidence="1">
    <location>
        <begin position="244"/>
        <end position="260"/>
    </location>
</feature>